<dbReference type="SMART" id="SM00487">
    <property type="entry name" value="DEXDc"/>
    <property type="match status" value="1"/>
</dbReference>
<organism evidence="8 9">
    <name type="scientific">Cryoendolithus antarcticus</name>
    <dbReference type="NCBI Taxonomy" id="1507870"/>
    <lineage>
        <taxon>Eukaryota</taxon>
        <taxon>Fungi</taxon>
        <taxon>Dikarya</taxon>
        <taxon>Ascomycota</taxon>
        <taxon>Pezizomycotina</taxon>
        <taxon>Dothideomycetes</taxon>
        <taxon>Dothideomycetidae</taxon>
        <taxon>Cladosporiales</taxon>
        <taxon>Cladosporiaceae</taxon>
        <taxon>Cryoendolithus</taxon>
    </lineage>
</organism>
<protein>
    <recommendedName>
        <fullName evidence="10">Helicase ATP-binding domain-containing protein</fullName>
    </recommendedName>
</protein>
<dbReference type="CDD" id="cd18793">
    <property type="entry name" value="SF2_C_SNF"/>
    <property type="match status" value="1"/>
</dbReference>
<name>A0A1V8SSI5_9PEZI</name>
<dbReference type="Gene3D" id="3.40.50.10810">
    <property type="entry name" value="Tandem AAA-ATPase domain"/>
    <property type="match status" value="1"/>
</dbReference>
<keyword evidence="2" id="KW-0378">Hydrolase</keyword>
<dbReference type="EMBL" id="NAJO01000028">
    <property type="protein sequence ID" value="OQO02116.1"/>
    <property type="molecule type" value="Genomic_DNA"/>
</dbReference>
<feature type="domain" description="Helicase ATP-binding" evidence="6">
    <location>
        <begin position="511"/>
        <end position="696"/>
    </location>
</feature>
<feature type="compositionally biased region" description="Acidic residues" evidence="5">
    <location>
        <begin position="881"/>
        <end position="896"/>
    </location>
</feature>
<dbReference type="InterPro" id="IPR000330">
    <property type="entry name" value="SNF2_N"/>
</dbReference>
<evidence type="ECO:0008006" key="10">
    <source>
        <dbReference type="Google" id="ProtNLM"/>
    </source>
</evidence>
<feature type="coiled-coil region" evidence="4">
    <location>
        <begin position="1118"/>
        <end position="1157"/>
    </location>
</feature>
<evidence type="ECO:0000256" key="3">
    <source>
        <dbReference type="ARBA" id="ARBA00022840"/>
    </source>
</evidence>
<comment type="caution">
    <text evidence="8">The sequence shown here is derived from an EMBL/GenBank/DDBJ whole genome shotgun (WGS) entry which is preliminary data.</text>
</comment>
<feature type="region of interest" description="Disordered" evidence="5">
    <location>
        <begin position="1"/>
        <end position="142"/>
    </location>
</feature>
<evidence type="ECO:0000256" key="1">
    <source>
        <dbReference type="ARBA" id="ARBA00022741"/>
    </source>
</evidence>
<dbReference type="Gene3D" id="3.40.50.300">
    <property type="entry name" value="P-loop containing nucleotide triphosphate hydrolases"/>
    <property type="match status" value="1"/>
</dbReference>
<keyword evidence="4" id="KW-0175">Coiled coil</keyword>
<dbReference type="InterPro" id="IPR038718">
    <property type="entry name" value="SNF2-like_sf"/>
</dbReference>
<dbReference type="Pfam" id="PF00271">
    <property type="entry name" value="Helicase_C"/>
    <property type="match status" value="1"/>
</dbReference>
<evidence type="ECO:0000259" key="6">
    <source>
        <dbReference type="PROSITE" id="PS51192"/>
    </source>
</evidence>
<dbReference type="OrthoDB" id="448448at2759"/>
<reference evidence="9" key="1">
    <citation type="submission" date="2017-03" db="EMBL/GenBank/DDBJ databases">
        <title>Genomes of endolithic fungi from Antarctica.</title>
        <authorList>
            <person name="Coleine C."/>
            <person name="Masonjones S."/>
            <person name="Stajich J.E."/>
        </authorList>
    </citation>
    <scope>NUCLEOTIDE SEQUENCE [LARGE SCALE GENOMIC DNA]</scope>
    <source>
        <strain evidence="9">CCFEE 5527</strain>
    </source>
</reference>
<evidence type="ECO:0000256" key="5">
    <source>
        <dbReference type="SAM" id="MobiDB-lite"/>
    </source>
</evidence>
<accession>A0A1V8SSI5</accession>
<dbReference type="PANTHER" id="PTHR45626:SF52">
    <property type="entry name" value="SINGLE-STRANDED DNA-DEPENDENT ATPASE (EUROFUNG)"/>
    <property type="match status" value="1"/>
</dbReference>
<feature type="region of interest" description="Disordered" evidence="5">
    <location>
        <begin position="160"/>
        <end position="181"/>
    </location>
</feature>
<feature type="compositionally biased region" description="Polar residues" evidence="5">
    <location>
        <begin position="37"/>
        <end position="54"/>
    </location>
</feature>
<dbReference type="Pfam" id="PF00176">
    <property type="entry name" value="SNF2-rel_dom"/>
    <property type="match status" value="1"/>
</dbReference>
<dbReference type="STRING" id="1507870.A0A1V8SSI5"/>
<keyword evidence="9" id="KW-1185">Reference proteome</keyword>
<dbReference type="AlphaFoldDB" id="A0A1V8SSI5"/>
<feature type="compositionally biased region" description="Basic and acidic residues" evidence="5">
    <location>
        <begin position="12"/>
        <end position="22"/>
    </location>
</feature>
<gene>
    <name evidence="8" type="ORF">B0A48_11668</name>
</gene>
<dbReference type="InParanoid" id="A0A1V8SSI5"/>
<dbReference type="GO" id="GO:0016787">
    <property type="term" value="F:hydrolase activity"/>
    <property type="evidence" value="ECO:0007669"/>
    <property type="project" value="UniProtKB-KW"/>
</dbReference>
<proteinExistence type="predicted"/>
<evidence type="ECO:0000259" key="7">
    <source>
        <dbReference type="PROSITE" id="PS51194"/>
    </source>
</evidence>
<feature type="compositionally biased region" description="Basic and acidic residues" evidence="5">
    <location>
        <begin position="111"/>
        <end position="126"/>
    </location>
</feature>
<dbReference type="SMART" id="SM00490">
    <property type="entry name" value="HELICc"/>
    <property type="match status" value="1"/>
</dbReference>
<dbReference type="GO" id="GO:0008094">
    <property type="term" value="F:ATP-dependent activity, acting on DNA"/>
    <property type="evidence" value="ECO:0007669"/>
    <property type="project" value="TreeGrafter"/>
</dbReference>
<dbReference type="PROSITE" id="PS51194">
    <property type="entry name" value="HELICASE_CTER"/>
    <property type="match status" value="1"/>
</dbReference>
<sequence>MDPRLLLNPKAFAKEQAKEKAKATKRTPNYGPRQSRKPQPSATNGTSIKTSPSTPRFDPKLLLDPRAAKSSARAHKMDDDNIDAMDTSGTDATNTPERAPGWDILFGQRTQARDAPLEMQKRKAETQDDDIDSDRSKSRAHFSGVGNAGLGTYLAEERKRMAEKQARDSNGPGISPIEVADDDDDDLEITSSKRLCKLKGCSNEVTDEKATVCESCTERRLDYNFEVCMGVLHCQANRTRIPAFAESSTLGKDFWPPTRCKYEREGGARDSIIHLVDRTGVRFARITAQAAAALCSLLEPAAQNLNRFRIKIFIGRTPRKADEVPKMSVSDVINVQIIMYCPRNKADSMGRFLSQRNLFLSNPMTGVDSGVEVYNPHVPSDVRIKSIGGVSKPRVSASTTAITRTAEEMRQDANALFENMQKNDDLAEKDADKSIVATELMPHQKQALHFLTAHEGYDATQSSEPVQADEEPANEEIKRTMSKDVHTLWKERIEPNGRLSYYNVITGQRNADKPNPVYGGILADMMGLGKTLSILSLIAATVDAAEAFGNEDPPMNMETVQRNAKTTVIVCPKSVLSNWSDQLQSHIHEDALSVYTYHGTGRIQDLDVLAQYDIVLTTYGTVATEMADTLRKKAGLASIQWFRVVLDEAHMIRNSNTSVAKGACAINAQRRWAVTGTPVQNKLDDLGALIRFLRIQPFDEPGAFAQYILAPFRTGNTDVLQHLRILVDSITLRRLKDKIDIVKKDEFLVELEMSEDERKLYERFAGQSNAHIRTMTNNNTQRFRGKAYAHVLKAILRMRMLCCHGKEMLNPEDLKDLEGMDEHNAIELGDEPEVEGEEATFITDRQAYEMFHMAQQSEMAQCADCGANILNNRAEQRLEQDSDDAESSDDDPDEDDVMASLTPCYHFYCPNCREMLKRKVAPQLRTDGYHNCPSCEAYVRFQFFQLTRRGYSGYLRDHVNNRKKGKVVTWNEENYSGPHTKVNALLDALDKSRAESEQLPFGEPPIRSVVFTEWTSYLELIEHALYNRDIGYVRLDGSLSVSKRAQVLRVFKTNPRVVVLLVSIRAGGQGLNFTAANKVYMMEPQFNPGVEQQAIDRVHRLGQERNVEITRFVMSKSIEQSIQDLQKKKVKLAQLSMEKKLSKKEESQKKIEELRDLFR</sequence>
<evidence type="ECO:0000313" key="8">
    <source>
        <dbReference type="EMBL" id="OQO02116.1"/>
    </source>
</evidence>
<dbReference type="InterPro" id="IPR001650">
    <property type="entry name" value="Helicase_C-like"/>
</dbReference>
<keyword evidence="1" id="KW-0547">Nucleotide-binding</keyword>
<keyword evidence="3" id="KW-0067">ATP-binding</keyword>
<dbReference type="Proteomes" id="UP000192596">
    <property type="component" value="Unassembled WGS sequence"/>
</dbReference>
<dbReference type="PANTHER" id="PTHR45626">
    <property type="entry name" value="TRANSCRIPTION TERMINATION FACTOR 2-RELATED"/>
    <property type="match status" value="1"/>
</dbReference>
<dbReference type="InterPro" id="IPR049730">
    <property type="entry name" value="SNF2/RAD54-like_C"/>
</dbReference>
<dbReference type="GO" id="GO:0005634">
    <property type="term" value="C:nucleus"/>
    <property type="evidence" value="ECO:0007669"/>
    <property type="project" value="TreeGrafter"/>
</dbReference>
<dbReference type="InterPro" id="IPR050628">
    <property type="entry name" value="SNF2_RAD54_helicase_TF"/>
</dbReference>
<dbReference type="InterPro" id="IPR014001">
    <property type="entry name" value="Helicase_ATP-bd"/>
</dbReference>
<evidence type="ECO:0000256" key="2">
    <source>
        <dbReference type="ARBA" id="ARBA00022801"/>
    </source>
</evidence>
<dbReference type="GO" id="GO:0005524">
    <property type="term" value="F:ATP binding"/>
    <property type="evidence" value="ECO:0007669"/>
    <property type="project" value="UniProtKB-KW"/>
</dbReference>
<feature type="compositionally biased region" description="Polar residues" evidence="5">
    <location>
        <begin position="87"/>
        <end position="96"/>
    </location>
</feature>
<dbReference type="InterPro" id="IPR027417">
    <property type="entry name" value="P-loop_NTPase"/>
</dbReference>
<evidence type="ECO:0000256" key="4">
    <source>
        <dbReference type="SAM" id="Coils"/>
    </source>
</evidence>
<feature type="region of interest" description="Disordered" evidence="5">
    <location>
        <begin position="877"/>
        <end position="896"/>
    </location>
</feature>
<dbReference type="GO" id="GO:0006281">
    <property type="term" value="P:DNA repair"/>
    <property type="evidence" value="ECO:0007669"/>
    <property type="project" value="TreeGrafter"/>
</dbReference>
<dbReference type="CDD" id="cd18008">
    <property type="entry name" value="DEXDc_SHPRH-like"/>
    <property type="match status" value="1"/>
</dbReference>
<feature type="compositionally biased region" description="Basic and acidic residues" evidence="5">
    <location>
        <begin position="57"/>
        <end position="67"/>
    </location>
</feature>
<evidence type="ECO:0000313" key="9">
    <source>
        <dbReference type="Proteomes" id="UP000192596"/>
    </source>
</evidence>
<dbReference type="SUPFAM" id="SSF52540">
    <property type="entry name" value="P-loop containing nucleoside triphosphate hydrolases"/>
    <property type="match status" value="2"/>
</dbReference>
<feature type="domain" description="Helicase C-terminal" evidence="7">
    <location>
        <begin position="981"/>
        <end position="1155"/>
    </location>
</feature>
<dbReference type="PROSITE" id="PS51192">
    <property type="entry name" value="HELICASE_ATP_BIND_1"/>
    <property type="match status" value="1"/>
</dbReference>